<protein>
    <submittedName>
        <fullName evidence="1">DUF2804 domain-containing protein</fullName>
    </submittedName>
</protein>
<keyword evidence="2" id="KW-1185">Reference proteome</keyword>
<dbReference type="PANTHER" id="PTHR35868:SF3">
    <property type="entry name" value="DUF2804 DOMAIN-CONTAINING PROTEIN"/>
    <property type="match status" value="1"/>
</dbReference>
<dbReference type="Proteomes" id="UP000679749">
    <property type="component" value="Unassembled WGS sequence"/>
</dbReference>
<organism evidence="1 2">
    <name type="scientific">Neobacillus rhizophilus</name>
    <dbReference type="NCBI Taxonomy" id="2833579"/>
    <lineage>
        <taxon>Bacteria</taxon>
        <taxon>Bacillati</taxon>
        <taxon>Bacillota</taxon>
        <taxon>Bacilli</taxon>
        <taxon>Bacillales</taxon>
        <taxon>Bacillaceae</taxon>
        <taxon>Neobacillus</taxon>
    </lineage>
</organism>
<evidence type="ECO:0000313" key="1">
    <source>
        <dbReference type="EMBL" id="MBS4212731.1"/>
    </source>
</evidence>
<evidence type="ECO:0000313" key="2">
    <source>
        <dbReference type="Proteomes" id="UP000679749"/>
    </source>
</evidence>
<proteinExistence type="predicted"/>
<reference evidence="1" key="1">
    <citation type="submission" date="2021-05" db="EMBL/GenBank/DDBJ databases">
        <title>Novel Bacillus species.</title>
        <authorList>
            <person name="Liu G."/>
        </authorList>
    </citation>
    <scope>NUCLEOTIDE SEQUENCE</scope>
    <source>
        <strain evidence="1">FJAT-49825</strain>
    </source>
</reference>
<dbReference type="EMBL" id="JAGYPF010000002">
    <property type="protein sequence ID" value="MBS4212731.1"/>
    <property type="molecule type" value="Genomic_DNA"/>
</dbReference>
<dbReference type="InterPro" id="IPR021243">
    <property type="entry name" value="DUF2804"/>
</dbReference>
<dbReference type="RefSeq" id="WP_213117263.1">
    <property type="nucleotide sequence ID" value="NZ_JAGYPF010000002.1"/>
</dbReference>
<gene>
    <name evidence="1" type="ORF">KHA99_09755</name>
</gene>
<sequence>MQNELTFKHPLLDEKGHVIESGWAHDLILEYNRENINAPIDNIKEWDYYYVGNKSYGFSFSIANIGTLRALSVKFMDFKNKKYYIKNSFFPMVEEKYEMPLDSQGNVEFESENARCRYIRSPETHCIEVKFENFKDGLDIEGNITLTIPETESMVIVVPFDEDPTMFYYNQKINCLHPEGTVKIGDKEYHLSSDDSFAVLDWGRGVWPETSTWYWGSGSGCINGVDFGFNIGYGFGNTSAASENLLIYDGKAHKLDQVEFHIPESSYTEPWTISSSDGRFEMDFIPVLDRHSDTPRDKYRSNQHQVFGKFSGKAVLDDGTVLELSDFMGFAEKVVNSLL</sequence>
<name>A0A942YWI7_9BACI</name>
<accession>A0A942YWI7</accession>
<comment type="caution">
    <text evidence="1">The sequence shown here is derived from an EMBL/GenBank/DDBJ whole genome shotgun (WGS) entry which is preliminary data.</text>
</comment>
<dbReference type="Pfam" id="PF10974">
    <property type="entry name" value="DUF2804"/>
    <property type="match status" value="1"/>
</dbReference>
<dbReference type="AlphaFoldDB" id="A0A942YWI7"/>
<dbReference type="PANTHER" id="PTHR35868">
    <property type="entry name" value="DUF2804 DOMAIN-CONTAINING PROTEIN-RELATED"/>
    <property type="match status" value="1"/>
</dbReference>